<protein>
    <submittedName>
        <fullName evidence="9">4Fe-4S ferredoxin iron-sulfur binding domain protein</fullName>
    </submittedName>
</protein>
<evidence type="ECO:0000256" key="3">
    <source>
        <dbReference type="ARBA" id="ARBA00022723"/>
    </source>
</evidence>
<evidence type="ECO:0000256" key="2">
    <source>
        <dbReference type="ARBA" id="ARBA00022475"/>
    </source>
</evidence>
<feature type="transmembrane region" description="Helical" evidence="7">
    <location>
        <begin position="144"/>
        <end position="166"/>
    </location>
</feature>
<dbReference type="Pfam" id="PF12801">
    <property type="entry name" value="Fer4_5"/>
    <property type="match status" value="2"/>
</dbReference>
<feature type="transmembrane region" description="Helical" evidence="7">
    <location>
        <begin position="397"/>
        <end position="418"/>
    </location>
</feature>
<evidence type="ECO:0000256" key="5">
    <source>
        <dbReference type="ARBA" id="ARBA00023014"/>
    </source>
</evidence>
<dbReference type="InterPro" id="IPR017900">
    <property type="entry name" value="4Fe4S_Fe_S_CS"/>
</dbReference>
<feature type="transmembrane region" description="Helical" evidence="7">
    <location>
        <begin position="364"/>
        <end position="385"/>
    </location>
</feature>
<evidence type="ECO:0000256" key="6">
    <source>
        <dbReference type="ARBA" id="ARBA00023136"/>
    </source>
</evidence>
<feature type="domain" description="4Fe-4S ferredoxin-type" evidence="8">
    <location>
        <begin position="248"/>
        <end position="277"/>
    </location>
</feature>
<evidence type="ECO:0000313" key="9">
    <source>
        <dbReference type="EMBL" id="QGG46185.1"/>
    </source>
</evidence>
<dbReference type="RefSeq" id="WP_368277408.1">
    <property type="nucleotide sequence ID" value="NZ_CP045875.1"/>
</dbReference>
<comment type="subcellular location">
    <subcellularLocation>
        <location evidence="1">Cell membrane</location>
    </subcellularLocation>
</comment>
<evidence type="ECO:0000259" key="8">
    <source>
        <dbReference type="PROSITE" id="PS51379"/>
    </source>
</evidence>
<evidence type="ECO:0000256" key="1">
    <source>
        <dbReference type="ARBA" id="ARBA00004236"/>
    </source>
</evidence>
<dbReference type="PANTHER" id="PTHR30224">
    <property type="entry name" value="ELECTRON TRANSPORT PROTEIN"/>
    <property type="match status" value="1"/>
</dbReference>
<keyword evidence="7" id="KW-0812">Transmembrane</keyword>
<dbReference type="AlphaFoldDB" id="A0A5Q2N0W0"/>
<keyword evidence="2" id="KW-1003">Cell membrane</keyword>
<sequence length="487" mass="54900">MEKNSLDPSTNQKEPNAACQQEDLKANSIHVEDKTTSPNAKPINLLQNKWIRAIFDSSLYPKIFQWAGFVVFAIIIYAALFGSTLPHNNFGIAATWVLWWPIIPLFFFLLGRFWCAICPFAWLNDIVQKYFGAGKPVPVFLRKYGIWIIDAFFILITWADHIWGIVESPRGSGYLLLIIVAMVVFAAAFWQRRTFCRYICFIGGLSGNYARSGILELRATPEKCKVCTTQACYKGGDKAPGCPVFEFPRTMEDNTKCNLCGHCIKNCPNDSLRLTPRVPTKELWYIRKPRFAEAALAIIIMGIVLVQNVTMLDIWPSMLAFTQSLLHTDSFNIAFTAIFATFMALPFAALWLTSLISRQGSESIVYNMTIFGYAIIPLDLAAHMGHNLFHLLTEIKAVWYSLIALFTGTMPEGSLAIVSSGPTIYWMQMGMLVLGFIGSAYSAYRIAGYHYPGKSSRLKALIPHLVFLLIFLLINVYIFNLPMAHRV</sequence>
<dbReference type="EMBL" id="CP045875">
    <property type="protein sequence ID" value="QGG46185.1"/>
    <property type="molecule type" value="Genomic_DNA"/>
</dbReference>
<keyword evidence="7" id="KW-1133">Transmembrane helix</keyword>
<dbReference type="GO" id="GO:0051536">
    <property type="term" value="F:iron-sulfur cluster binding"/>
    <property type="evidence" value="ECO:0007669"/>
    <property type="project" value="UniProtKB-KW"/>
</dbReference>
<keyword evidence="6 7" id="KW-0472">Membrane</keyword>
<dbReference type="PROSITE" id="PS51379">
    <property type="entry name" value="4FE4S_FER_2"/>
    <property type="match status" value="1"/>
</dbReference>
<feature type="transmembrane region" description="Helical" evidence="7">
    <location>
        <begin position="464"/>
        <end position="483"/>
    </location>
</feature>
<proteinExistence type="predicted"/>
<keyword evidence="4" id="KW-0408">Iron</keyword>
<dbReference type="KEGG" id="hcv:FTV88_0006"/>
<feature type="transmembrane region" description="Helical" evidence="7">
    <location>
        <begin position="425"/>
        <end position="444"/>
    </location>
</feature>
<dbReference type="SUPFAM" id="SSF54862">
    <property type="entry name" value="4Fe-4S ferredoxins"/>
    <property type="match status" value="1"/>
</dbReference>
<name>A0A5Q2N0W0_9FIRM</name>
<dbReference type="Proteomes" id="UP000366051">
    <property type="component" value="Chromosome"/>
</dbReference>
<feature type="transmembrane region" description="Helical" evidence="7">
    <location>
        <begin position="97"/>
        <end position="123"/>
    </location>
</feature>
<dbReference type="PANTHER" id="PTHR30224:SF4">
    <property type="entry name" value="ELECTRON TRANSPORT PROTEIN YCCM-RELATED"/>
    <property type="match status" value="1"/>
</dbReference>
<feature type="transmembrane region" description="Helical" evidence="7">
    <location>
        <begin position="172"/>
        <end position="190"/>
    </location>
</feature>
<evidence type="ECO:0000313" key="10">
    <source>
        <dbReference type="Proteomes" id="UP000366051"/>
    </source>
</evidence>
<accession>A0A5Q2N0W0</accession>
<feature type="transmembrane region" description="Helical" evidence="7">
    <location>
        <begin position="331"/>
        <end position="352"/>
    </location>
</feature>
<dbReference type="GO" id="GO:0046872">
    <property type="term" value="F:metal ion binding"/>
    <property type="evidence" value="ECO:0007669"/>
    <property type="project" value="UniProtKB-KW"/>
</dbReference>
<evidence type="ECO:0000256" key="7">
    <source>
        <dbReference type="SAM" id="Phobius"/>
    </source>
</evidence>
<gene>
    <name evidence="9" type="ORF">FTV88_0006</name>
</gene>
<feature type="transmembrane region" description="Helical" evidence="7">
    <location>
        <begin position="63"/>
        <end position="85"/>
    </location>
</feature>
<evidence type="ECO:0000256" key="4">
    <source>
        <dbReference type="ARBA" id="ARBA00023004"/>
    </source>
</evidence>
<dbReference type="InterPro" id="IPR017896">
    <property type="entry name" value="4Fe4S_Fe-S-bd"/>
</dbReference>
<feature type="transmembrane region" description="Helical" evidence="7">
    <location>
        <begin position="291"/>
        <end position="311"/>
    </location>
</feature>
<keyword evidence="5" id="KW-0411">Iron-sulfur</keyword>
<dbReference type="GO" id="GO:0005886">
    <property type="term" value="C:plasma membrane"/>
    <property type="evidence" value="ECO:0007669"/>
    <property type="project" value="UniProtKB-SubCell"/>
</dbReference>
<keyword evidence="10" id="KW-1185">Reference proteome</keyword>
<reference evidence="10" key="1">
    <citation type="submission" date="2019-11" db="EMBL/GenBank/DDBJ databases">
        <title>Genome sequence of Heliorestis convoluta strain HH, an alkaliphilic and minimalistic phototrophic bacterium from a soda lake in Egypt.</title>
        <authorList>
            <person name="Dewey E.D."/>
            <person name="Stokes L.M."/>
            <person name="Burchell B.M."/>
            <person name="Shaffer K.N."/>
            <person name="Huntington A.M."/>
            <person name="Baker J.M."/>
            <person name="Nadendla S."/>
            <person name="Giglio M.G."/>
            <person name="Touchman J.W."/>
            <person name="Blankenship R.E."/>
            <person name="Madigan M.T."/>
            <person name="Sattley W.M."/>
        </authorList>
    </citation>
    <scope>NUCLEOTIDE SEQUENCE [LARGE SCALE GENOMIC DNA]</scope>
    <source>
        <strain evidence="10">HH</strain>
    </source>
</reference>
<keyword evidence="3" id="KW-0479">Metal-binding</keyword>
<dbReference type="InterPro" id="IPR052378">
    <property type="entry name" value="NosR_regulator"/>
</dbReference>
<organism evidence="9 10">
    <name type="scientific">Heliorestis convoluta</name>
    <dbReference type="NCBI Taxonomy" id="356322"/>
    <lineage>
        <taxon>Bacteria</taxon>
        <taxon>Bacillati</taxon>
        <taxon>Bacillota</taxon>
        <taxon>Clostridia</taxon>
        <taxon>Eubacteriales</taxon>
        <taxon>Heliobacteriaceae</taxon>
        <taxon>Heliorestis</taxon>
    </lineage>
</organism>
<dbReference type="PROSITE" id="PS00198">
    <property type="entry name" value="4FE4S_FER_1"/>
    <property type="match status" value="1"/>
</dbReference>